<comment type="subcellular location">
    <subcellularLocation>
        <location evidence="1">Cytoplasm</location>
        <location evidence="1">Cytoskeleton</location>
        <location evidence="1">Cilium basal body</location>
    </subcellularLocation>
</comment>
<keyword evidence="6" id="KW-0206">Cytoskeleton</keyword>
<feature type="compositionally biased region" description="Basic and acidic residues" evidence="8">
    <location>
        <begin position="31"/>
        <end position="44"/>
    </location>
</feature>
<comment type="caution">
    <text evidence="9">The sequence shown here is derived from an EMBL/GenBank/DDBJ whole genome shotgun (WGS) entry which is preliminary data.</text>
</comment>
<sequence>MNGDVQHTSPPRLGIPISDDSSDDEASQIRALDEEQGIYHHEEVVAPPKYESDEDISIRSHEDQSASNTALGMERRQSVRFAVPYDEKDDGENKHFRSPSPDSLMYIQALENPMASRDDDEKSVEDYEELVAKTASGHPDTDPPAYSTTAELPPQPHPKPLPTPEKKRGLNEILLSKVTQPFANMMRRTSKPEESSTEDEEDDTESRISDSSDEEFSEEEIQVLTYIDAYKPADIEIKTQLRPFIIDYIPAIGEVDTFIKIPRPDDVDDNAGLIQLDEPATQQSDPVIIAMQLKYASKEYTAPEDMPVKTLSRADRNPNQITSWIANIKELHKTRPAQTVHYKQIMPDIDTLMQEWPPQMVELLEKVKLPSADLDVPLDGYVDIILNLFDIPTGKNRIQSLHLLFSLLNEFNSSQHFRNLAQNNMRNGETGENMDRLEL</sequence>
<feature type="compositionally biased region" description="Pro residues" evidence="8">
    <location>
        <begin position="153"/>
        <end position="163"/>
    </location>
</feature>
<dbReference type="PANTHER" id="PTHR13376">
    <property type="entry name" value="INTRAFLAGELLAR TRANSPORT PROTEIN 46 HOMOLOG"/>
    <property type="match status" value="1"/>
</dbReference>
<feature type="region of interest" description="Disordered" evidence="8">
    <location>
        <begin position="1"/>
        <end position="166"/>
    </location>
</feature>
<evidence type="ECO:0000256" key="2">
    <source>
        <dbReference type="ARBA" id="ARBA00007700"/>
    </source>
</evidence>
<dbReference type="GO" id="GO:0060271">
    <property type="term" value="P:cilium assembly"/>
    <property type="evidence" value="ECO:0007669"/>
    <property type="project" value="TreeGrafter"/>
</dbReference>
<evidence type="ECO:0000256" key="6">
    <source>
        <dbReference type="ARBA" id="ARBA00023212"/>
    </source>
</evidence>
<dbReference type="Proteomes" id="UP000494206">
    <property type="component" value="Unassembled WGS sequence"/>
</dbReference>
<evidence type="ECO:0000313" key="10">
    <source>
        <dbReference type="Proteomes" id="UP000494206"/>
    </source>
</evidence>
<dbReference type="GO" id="GO:0005815">
    <property type="term" value="C:microtubule organizing center"/>
    <property type="evidence" value="ECO:0007669"/>
    <property type="project" value="TreeGrafter"/>
</dbReference>
<dbReference type="GO" id="GO:0031514">
    <property type="term" value="C:motile cilium"/>
    <property type="evidence" value="ECO:0007669"/>
    <property type="project" value="TreeGrafter"/>
</dbReference>
<dbReference type="Pfam" id="PF12317">
    <property type="entry name" value="IFT46_B_C"/>
    <property type="match status" value="1"/>
</dbReference>
<dbReference type="EMBL" id="CADEPM010000002">
    <property type="protein sequence ID" value="CAB3399497.1"/>
    <property type="molecule type" value="Genomic_DNA"/>
</dbReference>
<gene>
    <name evidence="9" type="ORF">CBOVIS_LOCUS2608</name>
</gene>
<keyword evidence="7" id="KW-0966">Cell projection</keyword>
<keyword evidence="4" id="KW-0963">Cytoplasm</keyword>
<evidence type="ECO:0000256" key="5">
    <source>
        <dbReference type="ARBA" id="ARBA00023069"/>
    </source>
</evidence>
<feature type="region of interest" description="Disordered" evidence="8">
    <location>
        <begin position="181"/>
        <end position="218"/>
    </location>
</feature>
<evidence type="ECO:0000313" key="9">
    <source>
        <dbReference type="EMBL" id="CAB3399497.1"/>
    </source>
</evidence>
<dbReference type="GO" id="GO:0042073">
    <property type="term" value="P:intraciliary transport"/>
    <property type="evidence" value="ECO:0007669"/>
    <property type="project" value="InterPro"/>
</dbReference>
<evidence type="ECO:0000256" key="8">
    <source>
        <dbReference type="SAM" id="MobiDB-lite"/>
    </source>
</evidence>
<reference evidence="9 10" key="1">
    <citation type="submission" date="2020-04" db="EMBL/GenBank/DDBJ databases">
        <authorList>
            <person name="Laetsch R D."/>
            <person name="Stevens L."/>
            <person name="Kumar S."/>
            <person name="Blaxter L. M."/>
        </authorList>
    </citation>
    <scope>NUCLEOTIDE SEQUENCE [LARGE SCALE GENOMIC DNA]</scope>
</reference>
<feature type="compositionally biased region" description="Acidic residues" evidence="8">
    <location>
        <begin position="195"/>
        <end position="204"/>
    </location>
</feature>
<proteinExistence type="inferred from homology"/>
<keyword evidence="5" id="KW-0969">Cilium</keyword>
<dbReference type="GO" id="GO:0030992">
    <property type="term" value="C:intraciliary transport particle B"/>
    <property type="evidence" value="ECO:0007669"/>
    <property type="project" value="TreeGrafter"/>
</dbReference>
<evidence type="ECO:0000256" key="3">
    <source>
        <dbReference type="ARBA" id="ARBA00017206"/>
    </source>
</evidence>
<dbReference type="OrthoDB" id="2119217at2759"/>
<keyword evidence="10" id="KW-1185">Reference proteome</keyword>
<dbReference type="PANTHER" id="PTHR13376:SF0">
    <property type="entry name" value="INTRAFLAGELLAR TRANSPORT PROTEIN 46 HOMOLOG"/>
    <property type="match status" value="1"/>
</dbReference>
<evidence type="ECO:0000256" key="1">
    <source>
        <dbReference type="ARBA" id="ARBA00004120"/>
    </source>
</evidence>
<protein>
    <recommendedName>
        <fullName evidence="3">Intraflagellar transport protein 46 homolog</fullName>
    </recommendedName>
</protein>
<evidence type="ECO:0000256" key="7">
    <source>
        <dbReference type="ARBA" id="ARBA00023273"/>
    </source>
</evidence>
<name>A0A8S1EIY8_9PELO</name>
<dbReference type="InterPro" id="IPR022088">
    <property type="entry name" value="Intraflagellar_transp_cmplxB"/>
</dbReference>
<organism evidence="9 10">
    <name type="scientific">Caenorhabditis bovis</name>
    <dbReference type="NCBI Taxonomy" id="2654633"/>
    <lineage>
        <taxon>Eukaryota</taxon>
        <taxon>Metazoa</taxon>
        <taxon>Ecdysozoa</taxon>
        <taxon>Nematoda</taxon>
        <taxon>Chromadorea</taxon>
        <taxon>Rhabditida</taxon>
        <taxon>Rhabditina</taxon>
        <taxon>Rhabditomorpha</taxon>
        <taxon>Rhabditoidea</taxon>
        <taxon>Rhabditidae</taxon>
        <taxon>Peloderinae</taxon>
        <taxon>Caenorhabditis</taxon>
    </lineage>
</organism>
<evidence type="ECO:0000256" key="4">
    <source>
        <dbReference type="ARBA" id="ARBA00022490"/>
    </source>
</evidence>
<dbReference type="AlphaFoldDB" id="A0A8S1EIY8"/>
<accession>A0A8S1EIY8</accession>
<comment type="similarity">
    <text evidence="2">Belongs to the IFT46 family.</text>
</comment>